<proteinExistence type="predicted"/>
<evidence type="ECO:0000256" key="4">
    <source>
        <dbReference type="ARBA" id="ARBA00037918"/>
    </source>
</evidence>
<comment type="catalytic activity">
    <reaction evidence="7">
        <text>glycerol + NAD(+) = dihydroxyacetone + NADH + H(+)</text>
        <dbReference type="Rhea" id="RHEA:13769"/>
        <dbReference type="ChEBI" id="CHEBI:15378"/>
        <dbReference type="ChEBI" id="CHEBI:16016"/>
        <dbReference type="ChEBI" id="CHEBI:17754"/>
        <dbReference type="ChEBI" id="CHEBI:57540"/>
        <dbReference type="ChEBI" id="CHEBI:57945"/>
        <dbReference type="EC" id="1.1.1.6"/>
    </reaction>
</comment>
<dbReference type="Pfam" id="PF00465">
    <property type="entry name" value="Fe-ADH"/>
    <property type="match status" value="1"/>
</dbReference>
<feature type="binding site" evidence="10">
    <location>
        <position position="130"/>
    </location>
    <ligand>
        <name>NAD(+)</name>
        <dbReference type="ChEBI" id="CHEBI:57540"/>
    </ligand>
</feature>
<feature type="binding site" evidence="8">
    <location>
        <position position="270"/>
    </location>
    <ligand>
        <name>glycerol</name>
        <dbReference type="ChEBI" id="CHEBI:17754"/>
    </ligand>
</feature>
<dbReference type="AlphaFoldDB" id="A0A212K4S8"/>
<evidence type="ECO:0000313" key="12">
    <source>
        <dbReference type="EMBL" id="SBW06618.1"/>
    </source>
</evidence>
<dbReference type="PANTHER" id="PTHR43616">
    <property type="entry name" value="GLYCEROL DEHYDROGENASE"/>
    <property type="match status" value="1"/>
</dbReference>
<gene>
    <name evidence="12" type="ORF">KL86DPRO_20691</name>
</gene>
<feature type="binding site" evidence="10">
    <location>
        <begin position="93"/>
        <end position="97"/>
    </location>
    <ligand>
        <name>NAD(+)</name>
        <dbReference type="ChEBI" id="CHEBI:57540"/>
    </ligand>
</feature>
<dbReference type="CDD" id="cd08170">
    <property type="entry name" value="GlyDH"/>
    <property type="match status" value="1"/>
</dbReference>
<reference evidence="12" key="1">
    <citation type="submission" date="2016-04" db="EMBL/GenBank/DDBJ databases">
        <authorList>
            <person name="Evans L.H."/>
            <person name="Alamgir A."/>
            <person name="Owens N."/>
            <person name="Weber N.D."/>
            <person name="Virtaneva K."/>
            <person name="Barbian K."/>
            <person name="Babar A."/>
            <person name="Rosenke K."/>
        </authorList>
    </citation>
    <scope>NUCLEOTIDE SEQUENCE</scope>
    <source>
        <strain evidence="12">86</strain>
    </source>
</reference>
<dbReference type="Gene3D" id="1.20.1090.10">
    <property type="entry name" value="Dehydroquinate synthase-like - alpha domain"/>
    <property type="match status" value="1"/>
</dbReference>
<feature type="domain" description="Alcohol dehydrogenase iron-type/glycerol dehydrogenase GldA" evidence="11">
    <location>
        <begin position="7"/>
        <end position="153"/>
    </location>
</feature>
<sequence length="359" mass="37982">MIIFGAPFRYYQGRDILKDTGTILQPMGKKFFLVSDAFVFSLYGDALDAAFASAGLASVRGEFDGESSDAEINRLHQIYKASGCDAVVGVGGGKALDTAKGVSIVADAPVALVPTTAASDAPVSNIAMIYKADHSKDRVAYMRYSPWCIIMDTEVILKAPLRTFISGIGDAAATKFEADACLASGAANFLKGRPPRTAKALCDLCWDIIREHAMEAVESVKNGVFTNAFDEVVEASALLSGLGFVNGGLAAGHAVSSGLTSVPAALKATHGELVSFGLLVQLVLEKRPQAFMDEMLAFLKGVGLPTTLAQLGVTGADKDDITKMVNKICTPQNLVYNMPCEITPAILEKAIYEADRLGR</sequence>
<dbReference type="EC" id="1.1.1.6" evidence="5"/>
<protein>
    <recommendedName>
        <fullName evidence="6">Glycerol dehydrogenase</fullName>
        <ecNumber evidence="5">1.1.1.6</ecNumber>
    </recommendedName>
</protein>
<evidence type="ECO:0000256" key="10">
    <source>
        <dbReference type="PIRSR" id="PIRSR000112-3"/>
    </source>
</evidence>
<evidence type="ECO:0000256" key="2">
    <source>
        <dbReference type="ARBA" id="ARBA00023002"/>
    </source>
</evidence>
<dbReference type="GO" id="GO:0008888">
    <property type="term" value="F:glycerol dehydrogenase (NAD+) activity"/>
    <property type="evidence" value="ECO:0007669"/>
    <property type="project" value="UniProtKB-EC"/>
</dbReference>
<evidence type="ECO:0000256" key="9">
    <source>
        <dbReference type="PIRSR" id="PIRSR000112-2"/>
    </source>
</evidence>
<dbReference type="PANTHER" id="PTHR43616:SF5">
    <property type="entry name" value="GLYCEROL DEHYDROGENASE 1"/>
    <property type="match status" value="1"/>
</dbReference>
<dbReference type="InterPro" id="IPR001670">
    <property type="entry name" value="ADH_Fe/GldA"/>
</dbReference>
<dbReference type="PIRSF" id="PIRSF000112">
    <property type="entry name" value="Glycerol_dehydrogenase"/>
    <property type="match status" value="1"/>
</dbReference>
<feature type="binding site" evidence="8">
    <location>
        <position position="170"/>
    </location>
    <ligand>
        <name>glycerol</name>
        <dbReference type="ChEBI" id="CHEBI:17754"/>
    </ligand>
</feature>
<dbReference type="Gene3D" id="3.40.50.1970">
    <property type="match status" value="1"/>
</dbReference>
<name>A0A212K4S8_9DELT</name>
<organism evidence="12">
    <name type="scientific">uncultured delta proteobacterium</name>
    <dbReference type="NCBI Taxonomy" id="34034"/>
    <lineage>
        <taxon>Bacteria</taxon>
        <taxon>Deltaproteobacteria</taxon>
        <taxon>environmental samples</taxon>
    </lineage>
</organism>
<keyword evidence="3 10" id="KW-0520">NAD</keyword>
<evidence type="ECO:0000256" key="1">
    <source>
        <dbReference type="ARBA" id="ARBA00022723"/>
    </source>
</evidence>
<dbReference type="NCBIfam" id="NF006941">
    <property type="entry name" value="PRK09423.1"/>
    <property type="match status" value="1"/>
</dbReference>
<keyword evidence="1 8" id="KW-0479">Metal-binding</keyword>
<accession>A0A212K4S8</accession>
<dbReference type="InterPro" id="IPR016205">
    <property type="entry name" value="Glycerol_DH"/>
</dbReference>
<evidence type="ECO:0000256" key="6">
    <source>
        <dbReference type="ARBA" id="ARBA00040132"/>
    </source>
</evidence>
<evidence type="ECO:0000256" key="5">
    <source>
        <dbReference type="ARBA" id="ARBA00039147"/>
    </source>
</evidence>
<evidence type="ECO:0000256" key="8">
    <source>
        <dbReference type="PIRSR" id="PIRSR000112-1"/>
    </source>
</evidence>
<dbReference type="SUPFAM" id="SSF56796">
    <property type="entry name" value="Dehydroquinate synthase-like"/>
    <property type="match status" value="1"/>
</dbReference>
<keyword evidence="8" id="KW-0862">Zinc</keyword>
<evidence type="ECO:0000256" key="3">
    <source>
        <dbReference type="ARBA" id="ARBA00023027"/>
    </source>
</evidence>
<dbReference type="GO" id="GO:0046872">
    <property type="term" value="F:metal ion binding"/>
    <property type="evidence" value="ECO:0007669"/>
    <property type="project" value="UniProtKB-KW"/>
</dbReference>
<feature type="binding site" evidence="8">
    <location>
        <position position="253"/>
    </location>
    <ligand>
        <name>glycerol</name>
        <dbReference type="ChEBI" id="CHEBI:17754"/>
    </ligand>
</feature>
<feature type="binding site" evidence="10">
    <location>
        <position position="124"/>
    </location>
    <ligand>
        <name>NAD(+)</name>
        <dbReference type="ChEBI" id="CHEBI:57540"/>
    </ligand>
</feature>
<evidence type="ECO:0000259" key="11">
    <source>
        <dbReference type="Pfam" id="PF00465"/>
    </source>
</evidence>
<evidence type="ECO:0000256" key="7">
    <source>
        <dbReference type="ARBA" id="ARBA00049006"/>
    </source>
</evidence>
<feature type="binding site" evidence="9">
    <location>
        <position position="120"/>
    </location>
    <ligand>
        <name>glycerol</name>
        <dbReference type="ChEBI" id="CHEBI:17754"/>
    </ligand>
</feature>
<keyword evidence="2" id="KW-0560">Oxidoreductase</keyword>
<dbReference type="EMBL" id="FLUQ01000002">
    <property type="protein sequence ID" value="SBW06618.1"/>
    <property type="molecule type" value="Genomic_DNA"/>
</dbReference>
<comment type="pathway">
    <text evidence="4">Polyol metabolism; glycerol fermentation; glycerone phosphate from glycerol (oxidative route): step 1/2.</text>
</comment>
<comment type="cofactor">
    <cofactor evidence="8">
        <name>Zn(2+)</name>
        <dbReference type="ChEBI" id="CHEBI:29105"/>
    </cofactor>
    <text evidence="8">Binds 1 zinc ion per subunit.</text>
</comment>